<sequence>MKDLFNTKVYKDDAGYYALRMLDLAHQDPEKELQPRWEGLKNSAKVWNDPSAAEEFERGLLHPQLARELYTLPSEMLLA</sequence>
<accession>A0A426YCW3</accession>
<dbReference type="EMBL" id="AMZH03013260">
    <property type="protein sequence ID" value="RRT49574.1"/>
    <property type="molecule type" value="Genomic_DNA"/>
</dbReference>
<comment type="caution">
    <text evidence="1">The sequence shown here is derived from an EMBL/GenBank/DDBJ whole genome shotgun (WGS) entry which is preliminary data.</text>
</comment>
<proteinExistence type="predicted"/>
<gene>
    <name evidence="1" type="ORF">B296_00035640</name>
</gene>
<reference evidence="1 2" key="1">
    <citation type="journal article" date="2014" name="Agronomy (Basel)">
        <title>A Draft Genome Sequence for Ensete ventricosum, the Drought-Tolerant Tree Against Hunger.</title>
        <authorList>
            <person name="Harrison J."/>
            <person name="Moore K.A."/>
            <person name="Paszkiewicz K."/>
            <person name="Jones T."/>
            <person name="Grant M."/>
            <person name="Ambacheew D."/>
            <person name="Muzemil S."/>
            <person name="Studholme D.J."/>
        </authorList>
    </citation>
    <scope>NUCLEOTIDE SEQUENCE [LARGE SCALE GENOMIC DNA]</scope>
</reference>
<dbReference type="AlphaFoldDB" id="A0A426YCW3"/>
<organism evidence="1 2">
    <name type="scientific">Ensete ventricosum</name>
    <name type="common">Abyssinian banana</name>
    <name type="synonym">Musa ensete</name>
    <dbReference type="NCBI Taxonomy" id="4639"/>
    <lineage>
        <taxon>Eukaryota</taxon>
        <taxon>Viridiplantae</taxon>
        <taxon>Streptophyta</taxon>
        <taxon>Embryophyta</taxon>
        <taxon>Tracheophyta</taxon>
        <taxon>Spermatophyta</taxon>
        <taxon>Magnoliopsida</taxon>
        <taxon>Liliopsida</taxon>
        <taxon>Zingiberales</taxon>
        <taxon>Musaceae</taxon>
        <taxon>Ensete</taxon>
    </lineage>
</organism>
<dbReference type="Proteomes" id="UP000287651">
    <property type="component" value="Unassembled WGS sequence"/>
</dbReference>
<protein>
    <submittedName>
        <fullName evidence="1">Uncharacterized protein</fullName>
    </submittedName>
</protein>
<name>A0A426YCW3_ENSVE</name>
<evidence type="ECO:0000313" key="1">
    <source>
        <dbReference type="EMBL" id="RRT49574.1"/>
    </source>
</evidence>
<evidence type="ECO:0000313" key="2">
    <source>
        <dbReference type="Proteomes" id="UP000287651"/>
    </source>
</evidence>